<dbReference type="InterPro" id="IPR036291">
    <property type="entry name" value="NAD(P)-bd_dom_sf"/>
</dbReference>
<evidence type="ECO:0000256" key="2">
    <source>
        <dbReference type="ARBA" id="ARBA00023002"/>
    </source>
</evidence>
<dbReference type="SUPFAM" id="SSF51735">
    <property type="entry name" value="NAD(P)-binding Rossmann-fold domains"/>
    <property type="match status" value="1"/>
</dbReference>
<organism evidence="4 5">
    <name type="scientific">Micromonospora wenchangensis</name>
    <dbReference type="NCBI Taxonomy" id="1185415"/>
    <lineage>
        <taxon>Bacteria</taxon>
        <taxon>Bacillati</taxon>
        <taxon>Actinomycetota</taxon>
        <taxon>Actinomycetes</taxon>
        <taxon>Micromonosporales</taxon>
        <taxon>Micromonosporaceae</taxon>
        <taxon>Micromonospora</taxon>
    </lineage>
</organism>
<accession>A0A246RSY6</accession>
<dbReference type="PANTHER" id="PTHR44196:SF2">
    <property type="entry name" value="SHORT-CHAIN DEHYDROGENASE-RELATED"/>
    <property type="match status" value="1"/>
</dbReference>
<dbReference type="Pfam" id="PF00106">
    <property type="entry name" value="adh_short"/>
    <property type="match status" value="1"/>
</dbReference>
<protein>
    <submittedName>
        <fullName evidence="4">Short-chain dehydrogenase</fullName>
    </submittedName>
</protein>
<evidence type="ECO:0000256" key="3">
    <source>
        <dbReference type="RuleBase" id="RU000363"/>
    </source>
</evidence>
<evidence type="ECO:0000313" key="4">
    <source>
        <dbReference type="EMBL" id="OWV12859.1"/>
    </source>
</evidence>
<dbReference type="RefSeq" id="WP_088641921.1">
    <property type="nucleotide sequence ID" value="NZ_CBDRBW010000001.1"/>
</dbReference>
<dbReference type="PRINTS" id="PR00080">
    <property type="entry name" value="SDRFAMILY"/>
</dbReference>
<dbReference type="GO" id="GO:0016020">
    <property type="term" value="C:membrane"/>
    <property type="evidence" value="ECO:0007669"/>
    <property type="project" value="TreeGrafter"/>
</dbReference>
<evidence type="ECO:0000313" key="5">
    <source>
        <dbReference type="Proteomes" id="UP000197174"/>
    </source>
</evidence>
<dbReference type="PANTHER" id="PTHR44196">
    <property type="entry name" value="DEHYDROGENASE/REDUCTASE SDR FAMILY MEMBER 7B"/>
    <property type="match status" value="1"/>
</dbReference>
<dbReference type="AlphaFoldDB" id="A0A246RSY6"/>
<comment type="similarity">
    <text evidence="1 3">Belongs to the short-chain dehydrogenases/reductases (SDR) family.</text>
</comment>
<reference evidence="4 5" key="1">
    <citation type="submission" date="2017-03" db="EMBL/GenBank/DDBJ databases">
        <title>Whole genome sequence of Micromonospora wenchangensis, isolated from mangrove soil.</title>
        <authorList>
            <person name="Yang H."/>
        </authorList>
    </citation>
    <scope>NUCLEOTIDE SEQUENCE [LARGE SCALE GENOMIC DNA]</scope>
    <source>
        <strain evidence="4 5">CCTCC AA 2012002</strain>
    </source>
</reference>
<keyword evidence="5" id="KW-1185">Reference proteome</keyword>
<dbReference type="InterPro" id="IPR002347">
    <property type="entry name" value="SDR_fam"/>
</dbReference>
<gene>
    <name evidence="4" type="ORF">B5D80_01490</name>
</gene>
<sequence length="269" mass="28855">MTVDRPVPGRCALITGATAGIGAAFARQLAAEGWDLVLVARDTARLDATAAELTGRYGNRTEVISADLSTDDGCARVERRLATGDPVDLLVNNAGLSLNQPFLRSTVADETRLLRLNVHAVLRLTHAALGPMTGRGNGTVINVSSVAAFGPVMPGSTYPASKAWVTSFSESIGQSARAAGVHVMALCPGYTRTGYHERTGIDMSAMPRWIWLKADDVVAEALRDLRKGKTVSVPDWKYKLAVASLRHVPRRLLRGAFRDRRGQVDPAGR</sequence>
<keyword evidence="2" id="KW-0560">Oxidoreductase</keyword>
<name>A0A246RSY6_9ACTN</name>
<comment type="caution">
    <text evidence="4">The sequence shown here is derived from an EMBL/GenBank/DDBJ whole genome shotgun (WGS) entry which is preliminary data.</text>
</comment>
<dbReference type="OrthoDB" id="9797538at2"/>
<proteinExistence type="inferred from homology"/>
<dbReference type="PIRSF" id="PIRSF000126">
    <property type="entry name" value="11-beta-HSD1"/>
    <property type="match status" value="1"/>
</dbReference>
<dbReference type="PRINTS" id="PR00081">
    <property type="entry name" value="GDHRDH"/>
</dbReference>
<dbReference type="Proteomes" id="UP000197174">
    <property type="component" value="Unassembled WGS sequence"/>
</dbReference>
<dbReference type="GO" id="GO:0016491">
    <property type="term" value="F:oxidoreductase activity"/>
    <property type="evidence" value="ECO:0007669"/>
    <property type="project" value="UniProtKB-KW"/>
</dbReference>
<dbReference type="EMBL" id="MZMV01000002">
    <property type="protein sequence ID" value="OWV12859.1"/>
    <property type="molecule type" value="Genomic_DNA"/>
</dbReference>
<dbReference type="Gene3D" id="3.40.50.720">
    <property type="entry name" value="NAD(P)-binding Rossmann-like Domain"/>
    <property type="match status" value="1"/>
</dbReference>
<evidence type="ECO:0000256" key="1">
    <source>
        <dbReference type="ARBA" id="ARBA00006484"/>
    </source>
</evidence>